<organism evidence="11 12">
    <name type="scientific">Daejeonella lutea</name>
    <dbReference type="NCBI Taxonomy" id="572036"/>
    <lineage>
        <taxon>Bacteria</taxon>
        <taxon>Pseudomonadati</taxon>
        <taxon>Bacteroidota</taxon>
        <taxon>Sphingobacteriia</taxon>
        <taxon>Sphingobacteriales</taxon>
        <taxon>Sphingobacteriaceae</taxon>
        <taxon>Daejeonella</taxon>
    </lineage>
</organism>
<evidence type="ECO:0000313" key="12">
    <source>
        <dbReference type="Proteomes" id="UP000189981"/>
    </source>
</evidence>
<dbReference type="SUPFAM" id="SSF51344">
    <property type="entry name" value="Epsilon subunit of F1F0-ATP synthase N-terminal domain"/>
    <property type="match status" value="1"/>
</dbReference>
<evidence type="ECO:0000313" key="11">
    <source>
        <dbReference type="EMBL" id="SKB89825.1"/>
    </source>
</evidence>
<comment type="function">
    <text evidence="1">Produces ATP from ADP in the presence of a proton gradient across the membrane.</text>
</comment>
<dbReference type="PANTHER" id="PTHR13822">
    <property type="entry name" value="ATP SYNTHASE DELTA/EPSILON CHAIN"/>
    <property type="match status" value="1"/>
</dbReference>
<dbReference type="GO" id="GO:0012505">
    <property type="term" value="C:endomembrane system"/>
    <property type="evidence" value="ECO:0007669"/>
    <property type="project" value="UniProtKB-SubCell"/>
</dbReference>
<evidence type="ECO:0000256" key="1">
    <source>
        <dbReference type="ARBA" id="ARBA00003543"/>
    </source>
</evidence>
<evidence type="ECO:0000256" key="7">
    <source>
        <dbReference type="ARBA" id="ARBA00023196"/>
    </source>
</evidence>
<keyword evidence="4 9" id="KW-0813">Transport</keyword>
<evidence type="ECO:0000256" key="6">
    <source>
        <dbReference type="ARBA" id="ARBA00023136"/>
    </source>
</evidence>
<dbReference type="InterPro" id="IPR001469">
    <property type="entry name" value="ATP_synth_F1_dsu/esu"/>
</dbReference>
<dbReference type="NCBIfam" id="TIGR01216">
    <property type="entry name" value="ATP_synt_epsi"/>
    <property type="match status" value="1"/>
</dbReference>
<dbReference type="EMBL" id="FUYR01000005">
    <property type="protein sequence ID" value="SKB89825.1"/>
    <property type="molecule type" value="Genomic_DNA"/>
</dbReference>
<accession>A0A1T5F0X4</accession>
<evidence type="ECO:0000256" key="3">
    <source>
        <dbReference type="ARBA" id="ARBA00005712"/>
    </source>
</evidence>
<keyword evidence="12" id="KW-1185">Reference proteome</keyword>
<keyword evidence="5 9" id="KW-0406">Ion transport</keyword>
<evidence type="ECO:0000256" key="5">
    <source>
        <dbReference type="ARBA" id="ARBA00023065"/>
    </source>
</evidence>
<dbReference type="STRING" id="572036.SAMN05661099_3377"/>
<protein>
    <submittedName>
        <fullName evidence="11">F-type H+-transporting ATPase subunit epsilon</fullName>
    </submittedName>
</protein>
<dbReference type="InterPro" id="IPR036771">
    <property type="entry name" value="ATPsynth_dsu/esu_N"/>
</dbReference>
<sequence length="82" mass="8810">MKLEILTPDKKVFEGEVRSVTVPGTMGSFEVLKDHAPIVSTLEDGKVIIRTGSTEETILIKGGVIEVINNNIMVLAEGAQTT</sequence>
<dbReference type="Gene3D" id="2.60.15.10">
    <property type="entry name" value="F0F1 ATP synthase delta/epsilon subunit, N-terminal"/>
    <property type="match status" value="1"/>
</dbReference>
<dbReference type="CDD" id="cd12152">
    <property type="entry name" value="F1-ATPase_delta"/>
    <property type="match status" value="1"/>
</dbReference>
<dbReference type="GO" id="GO:0045259">
    <property type="term" value="C:proton-transporting ATP synthase complex"/>
    <property type="evidence" value="ECO:0007669"/>
    <property type="project" value="UniProtKB-KW"/>
</dbReference>
<evidence type="ECO:0000256" key="8">
    <source>
        <dbReference type="ARBA" id="ARBA00023310"/>
    </source>
</evidence>
<keyword evidence="6" id="KW-0472">Membrane</keyword>
<gene>
    <name evidence="11" type="ORF">SAMN05661099_3377</name>
</gene>
<evidence type="ECO:0000259" key="10">
    <source>
        <dbReference type="Pfam" id="PF02823"/>
    </source>
</evidence>
<keyword evidence="8 9" id="KW-0066">ATP synthesis</keyword>
<evidence type="ECO:0000256" key="4">
    <source>
        <dbReference type="ARBA" id="ARBA00022448"/>
    </source>
</evidence>
<dbReference type="Proteomes" id="UP000189981">
    <property type="component" value="Unassembled WGS sequence"/>
</dbReference>
<dbReference type="PANTHER" id="PTHR13822:SF10">
    <property type="entry name" value="ATP SYNTHASE EPSILON CHAIN, CHLOROPLASTIC"/>
    <property type="match status" value="1"/>
</dbReference>
<evidence type="ECO:0000256" key="9">
    <source>
        <dbReference type="RuleBase" id="RU003656"/>
    </source>
</evidence>
<proteinExistence type="inferred from homology"/>
<comment type="similarity">
    <text evidence="3 9">Belongs to the ATPase epsilon chain family.</text>
</comment>
<keyword evidence="7 9" id="KW-0139">CF(1)</keyword>
<dbReference type="GO" id="GO:0046933">
    <property type="term" value="F:proton-transporting ATP synthase activity, rotational mechanism"/>
    <property type="evidence" value="ECO:0007669"/>
    <property type="project" value="InterPro"/>
</dbReference>
<dbReference type="OrthoDB" id="5294255at2"/>
<dbReference type="InterPro" id="IPR020546">
    <property type="entry name" value="ATP_synth_F1_dsu/esu_N"/>
</dbReference>
<dbReference type="AlphaFoldDB" id="A0A1T5F0X4"/>
<comment type="subcellular location">
    <subcellularLocation>
        <location evidence="2">Endomembrane system</location>
        <topology evidence="2">Peripheral membrane protein</topology>
    </subcellularLocation>
</comment>
<dbReference type="Pfam" id="PF02823">
    <property type="entry name" value="ATP-synt_DE_N"/>
    <property type="match status" value="1"/>
</dbReference>
<dbReference type="RefSeq" id="WP_079703874.1">
    <property type="nucleotide sequence ID" value="NZ_FUYR01000005.1"/>
</dbReference>
<comment type="subunit">
    <text evidence="9">F-type ATPases have 2 components, CF(1) - the catalytic core - and CF(0) - the membrane proton channel. CF(1) has five subunits: alpha(3), beta(3), gamma(1), delta(1), epsilon(1). CF(0) has three main subunits: a, b and c.</text>
</comment>
<reference evidence="12" key="1">
    <citation type="submission" date="2017-02" db="EMBL/GenBank/DDBJ databases">
        <authorList>
            <person name="Varghese N."/>
            <person name="Submissions S."/>
        </authorList>
    </citation>
    <scope>NUCLEOTIDE SEQUENCE [LARGE SCALE GENOMIC DNA]</scope>
    <source>
        <strain evidence="12">DSM 22385</strain>
    </source>
</reference>
<feature type="domain" description="ATP synthase F1 complex delta/epsilon subunit N-terminal" evidence="10">
    <location>
        <begin position="1"/>
        <end position="79"/>
    </location>
</feature>
<name>A0A1T5F0X4_9SPHI</name>
<evidence type="ECO:0000256" key="2">
    <source>
        <dbReference type="ARBA" id="ARBA00004184"/>
    </source>
</evidence>